<evidence type="ECO:0000313" key="6">
    <source>
        <dbReference type="Ensembl" id="ENSLCAP00010039684.1"/>
    </source>
</evidence>
<comment type="similarity">
    <text evidence="3">Belongs to the smoothelin family.</text>
</comment>
<feature type="region of interest" description="Disordered" evidence="4">
    <location>
        <begin position="1"/>
        <end position="147"/>
    </location>
</feature>
<evidence type="ECO:0000256" key="2">
    <source>
        <dbReference type="ARBA" id="ARBA00023054"/>
    </source>
</evidence>
<reference evidence="6" key="3">
    <citation type="submission" date="2025-09" db="UniProtKB">
        <authorList>
            <consortium name="Ensembl"/>
        </authorList>
    </citation>
    <scope>IDENTIFICATION</scope>
</reference>
<dbReference type="Gene3D" id="1.10.418.10">
    <property type="entry name" value="Calponin-like domain"/>
    <property type="match status" value="1"/>
</dbReference>
<evidence type="ECO:0000256" key="4">
    <source>
        <dbReference type="SAM" id="MobiDB-lite"/>
    </source>
</evidence>
<sequence>PGLEENKDTGTGHSEGETAESQGEVEAGEQGEEKTAPQQGEGEEVNAGDTNKPQTALEPVGGDAEEAGEDQDKESTDVKDPGPINGGKEGKKEVVEDGKGGQAEEVETGKDGEGVKDEAKVEERSKTEERQRKKRKIKKKQTTPIPRNFKIQRSSAAVATGASIKQKILHWCRNKTRNYEGINIENFSSSWCDGMAFCALIHRFFPDAFDYSSLSPEEREKNFTLAFKTAESLADCCPLLEVSDMIMMGNNPDPMCVFTYVQSLCHSLSKIEKERKEKEKEEKEKSSKEGEEKDKGEPSTERDEEESAEDGTTDGQEEKEEEPEGTGEEEDAPKSCEMEEGGGVLVEAES</sequence>
<dbReference type="SUPFAM" id="SSF47576">
    <property type="entry name" value="Calponin-homology domain, CH-domain"/>
    <property type="match status" value="1"/>
</dbReference>
<evidence type="ECO:0000256" key="3">
    <source>
        <dbReference type="ARBA" id="ARBA00061655"/>
    </source>
</evidence>
<keyword evidence="7" id="KW-1185">Reference proteome</keyword>
<feature type="domain" description="Calponin-homology (CH)" evidence="5">
    <location>
        <begin position="162"/>
        <end position="269"/>
    </location>
</feature>
<feature type="compositionally biased region" description="Basic and acidic residues" evidence="4">
    <location>
        <begin position="1"/>
        <end position="16"/>
    </location>
</feature>
<accession>A0A4W6ER84</accession>
<dbReference type="Proteomes" id="UP000314980">
    <property type="component" value="Unassembled WGS sequence"/>
</dbReference>
<dbReference type="GeneTree" id="ENSGT00940000154495"/>
<dbReference type="PANTHER" id="PTHR23167">
    <property type="entry name" value="CALPONIN HOMOLOGY DOMAIN-CONTAINING PROTEIN DDB_G0272472-RELATED"/>
    <property type="match status" value="1"/>
</dbReference>
<dbReference type="InterPro" id="IPR036872">
    <property type="entry name" value="CH_dom_sf"/>
</dbReference>
<feature type="region of interest" description="Disordered" evidence="4">
    <location>
        <begin position="273"/>
        <end position="350"/>
    </location>
</feature>
<feature type="compositionally biased region" description="Basic and acidic residues" evidence="4">
    <location>
        <begin position="107"/>
        <end position="131"/>
    </location>
</feature>
<feature type="compositionally biased region" description="Basic and acidic residues" evidence="4">
    <location>
        <begin position="88"/>
        <end position="99"/>
    </location>
</feature>
<reference evidence="6" key="2">
    <citation type="submission" date="2025-08" db="UniProtKB">
        <authorList>
            <consortium name="Ensembl"/>
        </authorList>
    </citation>
    <scope>IDENTIFICATION</scope>
</reference>
<name>A0A4W6ER84_LATCA</name>
<dbReference type="CDD" id="cd21200">
    <property type="entry name" value="CH_SMTN-like"/>
    <property type="match status" value="1"/>
</dbReference>
<dbReference type="InterPro" id="IPR001715">
    <property type="entry name" value="CH_dom"/>
</dbReference>
<dbReference type="PANTHER" id="PTHR23167:SF85">
    <property type="entry name" value="SMOOTHELIN-LIKE 1 ISOFORM X1"/>
    <property type="match status" value="1"/>
</dbReference>
<dbReference type="SMART" id="SM00033">
    <property type="entry name" value="CH"/>
    <property type="match status" value="1"/>
</dbReference>
<dbReference type="FunFam" id="1.10.418.10:FF:000009">
    <property type="entry name" value="smoothelin isoform X2"/>
    <property type="match status" value="1"/>
</dbReference>
<dbReference type="STRING" id="8187.ENSLCAP00010039684"/>
<feature type="compositionally biased region" description="Acidic residues" evidence="4">
    <location>
        <begin position="63"/>
        <end position="72"/>
    </location>
</feature>
<keyword evidence="2" id="KW-0175">Coiled coil</keyword>
<dbReference type="InParanoid" id="A0A4W6ER84"/>
<dbReference type="Pfam" id="PF00307">
    <property type="entry name" value="CH"/>
    <property type="match status" value="1"/>
</dbReference>
<feature type="compositionally biased region" description="Basic residues" evidence="4">
    <location>
        <begin position="132"/>
        <end position="141"/>
    </location>
</feature>
<organism evidence="6 7">
    <name type="scientific">Lates calcarifer</name>
    <name type="common">Barramundi</name>
    <name type="synonym">Holocentrus calcarifer</name>
    <dbReference type="NCBI Taxonomy" id="8187"/>
    <lineage>
        <taxon>Eukaryota</taxon>
        <taxon>Metazoa</taxon>
        <taxon>Chordata</taxon>
        <taxon>Craniata</taxon>
        <taxon>Vertebrata</taxon>
        <taxon>Euteleostomi</taxon>
        <taxon>Actinopterygii</taxon>
        <taxon>Neopterygii</taxon>
        <taxon>Teleostei</taxon>
        <taxon>Neoteleostei</taxon>
        <taxon>Acanthomorphata</taxon>
        <taxon>Carangaria</taxon>
        <taxon>Carangaria incertae sedis</taxon>
        <taxon>Centropomidae</taxon>
        <taxon>Lates</taxon>
    </lineage>
</organism>
<evidence type="ECO:0000259" key="5">
    <source>
        <dbReference type="PROSITE" id="PS50021"/>
    </source>
</evidence>
<protein>
    <submittedName>
        <fullName evidence="6">Smoothelin-like 1</fullName>
    </submittedName>
</protein>
<dbReference type="PROSITE" id="PS50021">
    <property type="entry name" value="CH"/>
    <property type="match status" value="1"/>
</dbReference>
<dbReference type="AlphaFoldDB" id="A0A4W6ER84"/>
<keyword evidence="1" id="KW-0597">Phosphoprotein</keyword>
<evidence type="ECO:0000256" key="1">
    <source>
        <dbReference type="ARBA" id="ARBA00022553"/>
    </source>
</evidence>
<feature type="compositionally biased region" description="Acidic residues" evidence="4">
    <location>
        <begin position="302"/>
        <end position="331"/>
    </location>
</feature>
<dbReference type="InterPro" id="IPR050540">
    <property type="entry name" value="F-actin_Monoox_Mical"/>
</dbReference>
<feature type="compositionally biased region" description="Basic and acidic residues" evidence="4">
    <location>
        <begin position="273"/>
        <end position="301"/>
    </location>
</feature>
<dbReference type="Ensembl" id="ENSLCAT00010040624.1">
    <property type="protein sequence ID" value="ENSLCAP00010039684.1"/>
    <property type="gene ID" value="ENSLCAG00010018536.1"/>
</dbReference>
<proteinExistence type="inferred from homology"/>
<evidence type="ECO:0000313" key="7">
    <source>
        <dbReference type="Proteomes" id="UP000314980"/>
    </source>
</evidence>
<reference evidence="7" key="1">
    <citation type="submission" date="2015-09" db="EMBL/GenBank/DDBJ databases">
        <authorList>
            <person name="Sai Rama Sridatta P."/>
        </authorList>
    </citation>
    <scope>NUCLEOTIDE SEQUENCE [LARGE SCALE GENOMIC DNA]</scope>
</reference>